<dbReference type="EMBL" id="BRZM01000218">
    <property type="protein sequence ID" value="GLD69390.1"/>
    <property type="molecule type" value="Genomic_DNA"/>
</dbReference>
<reference evidence="2" key="1">
    <citation type="submission" date="2022-08" db="EMBL/GenBank/DDBJ databases">
        <title>Genome sequencing of akame (Lates japonicus).</title>
        <authorList>
            <person name="Hashiguchi Y."/>
            <person name="Takahashi H."/>
        </authorList>
    </citation>
    <scope>NUCLEOTIDE SEQUENCE</scope>
    <source>
        <strain evidence="2">Kochi</strain>
    </source>
</reference>
<sequence length="124" mass="13612">MRIHADGDRFITQLGLSPGNSGNMATFVSLATCHHCPIVSSRRGLVYRDSLSALSRNLRAPGGPHQPPSLHSKHHCRLTRPDLPESIALARSKPSGSMKHLVLAHLRKLLTLSPAQQRRLHLPV</sequence>
<protein>
    <submittedName>
        <fullName evidence="2">Uncharacterized protein</fullName>
    </submittedName>
</protein>
<organism evidence="2 3">
    <name type="scientific">Lates japonicus</name>
    <name type="common">Japanese lates</name>
    <dbReference type="NCBI Taxonomy" id="270547"/>
    <lineage>
        <taxon>Eukaryota</taxon>
        <taxon>Metazoa</taxon>
        <taxon>Chordata</taxon>
        <taxon>Craniata</taxon>
        <taxon>Vertebrata</taxon>
        <taxon>Euteleostomi</taxon>
        <taxon>Actinopterygii</taxon>
        <taxon>Neopterygii</taxon>
        <taxon>Teleostei</taxon>
        <taxon>Neoteleostei</taxon>
        <taxon>Acanthomorphata</taxon>
        <taxon>Carangaria</taxon>
        <taxon>Carangaria incertae sedis</taxon>
        <taxon>Centropomidae</taxon>
        <taxon>Lates</taxon>
    </lineage>
</organism>
<proteinExistence type="predicted"/>
<dbReference type="AlphaFoldDB" id="A0AAD3RII5"/>
<comment type="caution">
    <text evidence="2">The sequence shown here is derived from an EMBL/GenBank/DDBJ whole genome shotgun (WGS) entry which is preliminary data.</text>
</comment>
<evidence type="ECO:0000313" key="1">
    <source>
        <dbReference type="EMBL" id="GLD69390.1"/>
    </source>
</evidence>
<evidence type="ECO:0000313" key="3">
    <source>
        <dbReference type="Proteomes" id="UP001279410"/>
    </source>
</evidence>
<keyword evidence="3" id="KW-1185">Reference proteome</keyword>
<gene>
    <name evidence="1" type="ORF">AKAME5_002070300</name>
    <name evidence="2" type="ORF">AKAME5_002090000</name>
</gene>
<dbReference type="Proteomes" id="UP001279410">
    <property type="component" value="Unassembled WGS sequence"/>
</dbReference>
<accession>A0AAD3RII5</accession>
<dbReference type="EMBL" id="BRZM01000253">
    <property type="protein sequence ID" value="GLD69586.1"/>
    <property type="molecule type" value="Genomic_DNA"/>
</dbReference>
<evidence type="ECO:0000313" key="2">
    <source>
        <dbReference type="EMBL" id="GLD69586.1"/>
    </source>
</evidence>
<name>A0AAD3RII5_LATJO</name>